<dbReference type="Proteomes" id="UP000054560">
    <property type="component" value="Unassembled WGS sequence"/>
</dbReference>
<evidence type="ECO:0000313" key="3">
    <source>
        <dbReference type="Proteomes" id="UP000054560"/>
    </source>
</evidence>
<sequence length="159" mass="17578">MLSHRSAGLAAALLLVHACAGVHLHTQDNNVPSQKSIERFRADNDAYFHIPKQFLKDSDAALDDADTPPNVDKVVSVVYKHPTTHDFYLAEKSAARARDDPRALVLGEFEDSAKETGWGRLSIESLFDEGTPLSWVQQSDVFYAAGYLEGHLSCEYIGM</sequence>
<keyword evidence="3" id="KW-1185">Reference proteome</keyword>
<dbReference type="GeneID" id="25905135"/>
<name>A0A0L0G1U4_9EUKA</name>
<keyword evidence="1" id="KW-0732">Signal</keyword>
<dbReference type="EMBL" id="KQ241864">
    <property type="protein sequence ID" value="KNC83092.1"/>
    <property type="molecule type" value="Genomic_DNA"/>
</dbReference>
<dbReference type="AlphaFoldDB" id="A0A0L0G1U4"/>
<gene>
    <name evidence="2" type="ORF">SARC_04631</name>
</gene>
<proteinExistence type="predicted"/>
<accession>A0A0L0G1U4</accession>
<feature type="non-terminal residue" evidence="2">
    <location>
        <position position="159"/>
    </location>
</feature>
<protein>
    <submittedName>
        <fullName evidence="2">Uncharacterized protein</fullName>
    </submittedName>
</protein>
<dbReference type="Gene3D" id="3.60.60.30">
    <property type="match status" value="1"/>
</dbReference>
<reference evidence="2 3" key="1">
    <citation type="submission" date="2011-02" db="EMBL/GenBank/DDBJ databases">
        <title>The Genome Sequence of Sphaeroforma arctica JP610.</title>
        <authorList>
            <consortium name="The Broad Institute Genome Sequencing Platform"/>
            <person name="Russ C."/>
            <person name="Cuomo C."/>
            <person name="Young S.K."/>
            <person name="Zeng Q."/>
            <person name="Gargeya S."/>
            <person name="Alvarado L."/>
            <person name="Berlin A."/>
            <person name="Chapman S.B."/>
            <person name="Chen Z."/>
            <person name="Freedman E."/>
            <person name="Gellesch M."/>
            <person name="Goldberg J."/>
            <person name="Griggs A."/>
            <person name="Gujja S."/>
            <person name="Heilman E."/>
            <person name="Heiman D."/>
            <person name="Howarth C."/>
            <person name="Mehta T."/>
            <person name="Neiman D."/>
            <person name="Pearson M."/>
            <person name="Roberts A."/>
            <person name="Saif S."/>
            <person name="Shea T."/>
            <person name="Shenoy N."/>
            <person name="Sisk P."/>
            <person name="Stolte C."/>
            <person name="Sykes S."/>
            <person name="White J."/>
            <person name="Yandava C."/>
            <person name="Burger G."/>
            <person name="Gray M.W."/>
            <person name="Holland P.W.H."/>
            <person name="King N."/>
            <person name="Lang F.B.F."/>
            <person name="Roger A.J."/>
            <person name="Ruiz-Trillo I."/>
            <person name="Haas B."/>
            <person name="Nusbaum C."/>
            <person name="Birren B."/>
        </authorList>
    </citation>
    <scope>NUCLEOTIDE SEQUENCE [LARGE SCALE GENOMIC DNA]</scope>
    <source>
        <strain evidence="2 3">JP610</strain>
    </source>
</reference>
<evidence type="ECO:0000256" key="1">
    <source>
        <dbReference type="SAM" id="SignalP"/>
    </source>
</evidence>
<organism evidence="2 3">
    <name type="scientific">Sphaeroforma arctica JP610</name>
    <dbReference type="NCBI Taxonomy" id="667725"/>
    <lineage>
        <taxon>Eukaryota</taxon>
        <taxon>Ichthyosporea</taxon>
        <taxon>Ichthyophonida</taxon>
        <taxon>Sphaeroforma</taxon>
    </lineage>
</organism>
<feature type="signal peptide" evidence="1">
    <location>
        <begin position="1"/>
        <end position="21"/>
    </location>
</feature>
<feature type="chain" id="PRO_5035948625" evidence="1">
    <location>
        <begin position="22"/>
        <end position="159"/>
    </location>
</feature>
<dbReference type="RefSeq" id="XP_014156994.1">
    <property type="nucleotide sequence ID" value="XM_014301519.1"/>
</dbReference>
<evidence type="ECO:0000313" key="2">
    <source>
        <dbReference type="EMBL" id="KNC83092.1"/>
    </source>
</evidence>